<proteinExistence type="predicted"/>
<accession>A6KFF9</accession>
<evidence type="ECO:0000313" key="1">
    <source>
        <dbReference type="EMBL" id="EDL75268.1"/>
    </source>
</evidence>
<reference evidence="1 2" key="1">
    <citation type="submission" date="2005-09" db="EMBL/GenBank/DDBJ databases">
        <authorList>
            <person name="Mural R.J."/>
            <person name="Li P.W."/>
            <person name="Adams M.D."/>
            <person name="Amanatides P.G."/>
            <person name="Baden-Tillson H."/>
            <person name="Barnstead M."/>
            <person name="Chin S.H."/>
            <person name="Dew I."/>
            <person name="Evans C.A."/>
            <person name="Ferriera S."/>
            <person name="Flanigan M."/>
            <person name="Fosler C."/>
            <person name="Glodek A."/>
            <person name="Gu Z."/>
            <person name="Holt R.A."/>
            <person name="Jennings D."/>
            <person name="Kraft C.L."/>
            <person name="Lu F."/>
            <person name="Nguyen T."/>
            <person name="Nusskern D.R."/>
            <person name="Pfannkoch C.M."/>
            <person name="Sitter C."/>
            <person name="Sutton G.G."/>
            <person name="Venter J.C."/>
            <person name="Wang Z."/>
            <person name="Woodage T."/>
            <person name="Zheng X.H."/>
            <person name="Zhong F."/>
        </authorList>
    </citation>
    <scope>NUCLEOTIDE SEQUENCE [LARGE SCALE GENOMIC DNA]</scope>
    <source>
        <strain>BN</strain>
        <strain evidence="2">Sprague-Dawley</strain>
    </source>
</reference>
<name>A6KFF9_RAT</name>
<sequence>MSRLLVLEVVTSTEASSNPRSGSLLSAVPPTTPEGVASQALPLHFRNFDRVLKPRPQTLRAWLQAASLHLWEFYRICAAQP</sequence>
<dbReference type="AlphaFoldDB" id="A6KFF9"/>
<organism evidence="1 2">
    <name type="scientific">Rattus norvegicus</name>
    <name type="common">Rat</name>
    <dbReference type="NCBI Taxonomy" id="10116"/>
    <lineage>
        <taxon>Eukaryota</taxon>
        <taxon>Metazoa</taxon>
        <taxon>Chordata</taxon>
        <taxon>Craniata</taxon>
        <taxon>Vertebrata</taxon>
        <taxon>Euteleostomi</taxon>
        <taxon>Mammalia</taxon>
        <taxon>Eutheria</taxon>
        <taxon>Euarchontoglires</taxon>
        <taxon>Glires</taxon>
        <taxon>Rodentia</taxon>
        <taxon>Myomorpha</taxon>
        <taxon>Muroidea</taxon>
        <taxon>Muridae</taxon>
        <taxon>Murinae</taxon>
        <taxon>Rattus</taxon>
    </lineage>
</organism>
<dbReference type="EMBL" id="CH474044">
    <property type="protein sequence ID" value="EDL75268.1"/>
    <property type="molecule type" value="Genomic_DNA"/>
</dbReference>
<gene>
    <name evidence="1" type="ORF">rCG_24996</name>
</gene>
<dbReference type="Proteomes" id="UP000234681">
    <property type="component" value="Chromosome 9"/>
</dbReference>
<protein>
    <submittedName>
        <fullName evidence="1">RCG24996</fullName>
    </submittedName>
</protein>
<evidence type="ECO:0000313" key="2">
    <source>
        <dbReference type="Proteomes" id="UP000234681"/>
    </source>
</evidence>